<accession>A0A840ZQ61</accession>
<feature type="signal peptide" evidence="1">
    <location>
        <begin position="1"/>
        <end position="23"/>
    </location>
</feature>
<dbReference type="AlphaFoldDB" id="A0A840ZQ61"/>
<dbReference type="EMBL" id="JACHOP010000019">
    <property type="protein sequence ID" value="MBB5759021.1"/>
    <property type="molecule type" value="Genomic_DNA"/>
</dbReference>
<sequence length="292" mass="31537">MRPFLSLATALSVAILPCLSAEAAQREPFETVKGWEVERTVGDKSANPCLMTHTYEDKDDNNAMNAVVFALAGDRATLVLAYQGWDFDKDEAVKVPFFLDKKAIKFKANWTGDGKTLRAQFPDALVPDLLAAKTVILRFENGEADFRIPNFAAGYEALRRCDAAPPKSAAQSAIGAAVASPTPALPSQGRIATYAVGLVIQRVLKDCDVSSTGRQRAGVESRIAALQPDMAPVEATVRGELQKKGFSCPPADKEAEFQEAMRRFVELSPDAFAAAMEKQVETEKSAEAAPKP</sequence>
<feature type="chain" id="PRO_5032800438" evidence="1">
    <location>
        <begin position="24"/>
        <end position="292"/>
    </location>
</feature>
<evidence type="ECO:0000313" key="3">
    <source>
        <dbReference type="Proteomes" id="UP000583454"/>
    </source>
</evidence>
<evidence type="ECO:0000313" key="2">
    <source>
        <dbReference type="EMBL" id="MBB5759021.1"/>
    </source>
</evidence>
<protein>
    <submittedName>
        <fullName evidence="2">Uncharacterized protein</fullName>
    </submittedName>
</protein>
<reference evidence="2 3" key="1">
    <citation type="submission" date="2020-08" db="EMBL/GenBank/DDBJ databases">
        <title>Genomic Encyclopedia of Type Strains, Phase IV (KMG-IV): sequencing the most valuable type-strain genomes for metagenomic binning, comparative biology and taxonomic classification.</title>
        <authorList>
            <person name="Goeker M."/>
        </authorList>
    </citation>
    <scope>NUCLEOTIDE SEQUENCE [LARGE SCALE GENOMIC DNA]</scope>
    <source>
        <strain evidence="2 3">DSM 2163</strain>
    </source>
</reference>
<keyword evidence="3" id="KW-1185">Reference proteome</keyword>
<proteinExistence type="predicted"/>
<gene>
    <name evidence="2" type="ORF">HNR00_003749</name>
</gene>
<evidence type="ECO:0000256" key="1">
    <source>
        <dbReference type="SAM" id="SignalP"/>
    </source>
</evidence>
<keyword evidence="1" id="KW-0732">Signal</keyword>
<dbReference type="RefSeq" id="WP_183571824.1">
    <property type="nucleotide sequence ID" value="NZ_JACHOP010000019.1"/>
</dbReference>
<comment type="caution">
    <text evidence="2">The sequence shown here is derived from an EMBL/GenBank/DDBJ whole genome shotgun (WGS) entry which is preliminary data.</text>
</comment>
<dbReference type="Proteomes" id="UP000583454">
    <property type="component" value="Unassembled WGS sequence"/>
</dbReference>
<name>A0A840ZQ61_9HYPH</name>
<organism evidence="2 3">
    <name type="scientific">Methylorubrum rhodinum</name>
    <dbReference type="NCBI Taxonomy" id="29428"/>
    <lineage>
        <taxon>Bacteria</taxon>
        <taxon>Pseudomonadati</taxon>
        <taxon>Pseudomonadota</taxon>
        <taxon>Alphaproteobacteria</taxon>
        <taxon>Hyphomicrobiales</taxon>
        <taxon>Methylobacteriaceae</taxon>
        <taxon>Methylorubrum</taxon>
    </lineage>
</organism>